<sequence>MFVKYQFGRGPIRELRVQRALLRAREEYSLSFVSGTQRDSHAFTSGLPVVSRSDIANDDADDDRHGQCDN</sequence>
<name>A0ABY5KT93_9CELL</name>
<dbReference type="EMBL" id="CP101987">
    <property type="protein sequence ID" value="UUI73640.1"/>
    <property type="molecule type" value="Genomic_DNA"/>
</dbReference>
<accession>A0ABY5KT93</accession>
<dbReference type="Proteomes" id="UP001316384">
    <property type="component" value="Chromosome"/>
</dbReference>
<gene>
    <name evidence="1" type="ORF">NP048_09530</name>
</gene>
<keyword evidence="2" id="KW-1185">Reference proteome</keyword>
<evidence type="ECO:0000313" key="1">
    <source>
        <dbReference type="EMBL" id="UUI73640.1"/>
    </source>
</evidence>
<protein>
    <submittedName>
        <fullName evidence="1">Uncharacterized protein</fullName>
    </submittedName>
</protein>
<dbReference type="RefSeq" id="WP_227578749.1">
    <property type="nucleotide sequence ID" value="NZ_CP101987.1"/>
</dbReference>
<proteinExistence type="predicted"/>
<evidence type="ECO:0000313" key="2">
    <source>
        <dbReference type="Proteomes" id="UP001316384"/>
    </source>
</evidence>
<reference evidence="1 2" key="1">
    <citation type="submission" date="2022-07" db="EMBL/GenBank/DDBJ databases">
        <title>Novel species in genus cellulomonas.</title>
        <authorList>
            <person name="Ye L."/>
        </authorList>
    </citation>
    <scope>NUCLEOTIDE SEQUENCE [LARGE SCALE GENOMIC DNA]</scope>
    <source>
        <strain evidence="2">zg-B89</strain>
    </source>
</reference>
<organism evidence="1 2">
    <name type="scientific">Cellulomonas xiejunii</name>
    <dbReference type="NCBI Taxonomy" id="2968083"/>
    <lineage>
        <taxon>Bacteria</taxon>
        <taxon>Bacillati</taxon>
        <taxon>Actinomycetota</taxon>
        <taxon>Actinomycetes</taxon>
        <taxon>Micrococcales</taxon>
        <taxon>Cellulomonadaceae</taxon>
        <taxon>Cellulomonas</taxon>
    </lineage>
</organism>